<protein>
    <recommendedName>
        <fullName evidence="4">Signal transduction histidine kinase</fullName>
    </recommendedName>
</protein>
<feature type="transmembrane region" description="Helical" evidence="1">
    <location>
        <begin position="6"/>
        <end position="22"/>
    </location>
</feature>
<dbReference type="Proteomes" id="UP001596989">
    <property type="component" value="Unassembled WGS sequence"/>
</dbReference>
<feature type="transmembrane region" description="Helical" evidence="1">
    <location>
        <begin position="34"/>
        <end position="55"/>
    </location>
</feature>
<keyword evidence="3" id="KW-1185">Reference proteome</keyword>
<keyword evidence="1" id="KW-0472">Membrane</keyword>
<proteinExistence type="predicted"/>
<evidence type="ECO:0008006" key="4">
    <source>
        <dbReference type="Google" id="ProtNLM"/>
    </source>
</evidence>
<evidence type="ECO:0000313" key="2">
    <source>
        <dbReference type="EMBL" id="MFD0958566.1"/>
    </source>
</evidence>
<accession>A0ABW3HM39</accession>
<dbReference type="EMBL" id="JBHTJZ010000005">
    <property type="protein sequence ID" value="MFD0958566.1"/>
    <property type="molecule type" value="Genomic_DNA"/>
</dbReference>
<evidence type="ECO:0000313" key="3">
    <source>
        <dbReference type="Proteomes" id="UP001596989"/>
    </source>
</evidence>
<organism evidence="2 3">
    <name type="scientific">Paenibacillus chungangensis</name>
    <dbReference type="NCBI Taxonomy" id="696535"/>
    <lineage>
        <taxon>Bacteria</taxon>
        <taxon>Bacillati</taxon>
        <taxon>Bacillota</taxon>
        <taxon>Bacilli</taxon>
        <taxon>Bacillales</taxon>
        <taxon>Paenibacillaceae</taxon>
        <taxon>Paenibacillus</taxon>
    </lineage>
</organism>
<keyword evidence="1" id="KW-1133">Transmembrane helix</keyword>
<dbReference type="RefSeq" id="WP_377562358.1">
    <property type="nucleotide sequence ID" value="NZ_JBHTJZ010000005.1"/>
</dbReference>
<reference evidence="3" key="1">
    <citation type="journal article" date="2019" name="Int. J. Syst. Evol. Microbiol.">
        <title>The Global Catalogue of Microorganisms (GCM) 10K type strain sequencing project: providing services to taxonomists for standard genome sequencing and annotation.</title>
        <authorList>
            <consortium name="The Broad Institute Genomics Platform"/>
            <consortium name="The Broad Institute Genome Sequencing Center for Infectious Disease"/>
            <person name="Wu L."/>
            <person name="Ma J."/>
        </authorList>
    </citation>
    <scope>NUCLEOTIDE SEQUENCE [LARGE SCALE GENOMIC DNA]</scope>
    <source>
        <strain evidence="3">CCUG 59129</strain>
    </source>
</reference>
<sequence>MDATSSLIFIIAAFSLGVVLIMKRDSIPARMRRAMAIISILLIGFAFFLIVYALFNMGTDQQ</sequence>
<name>A0ABW3HM39_9BACL</name>
<comment type="caution">
    <text evidence="2">The sequence shown here is derived from an EMBL/GenBank/DDBJ whole genome shotgun (WGS) entry which is preliminary data.</text>
</comment>
<gene>
    <name evidence="2" type="ORF">ACFQ2I_04110</name>
</gene>
<keyword evidence="1" id="KW-0812">Transmembrane</keyword>
<evidence type="ECO:0000256" key="1">
    <source>
        <dbReference type="SAM" id="Phobius"/>
    </source>
</evidence>